<sequence length="98" mass="10089">MLNTAQAAKASSIYCGDAPADSTSLGRPSFVSPVFGSNGTVAWEPVPGLVAYVGYSGAELNDAAVTALQRLAVRARLLNGSQWQSTGPFTANQSNEPS</sequence>
<proteinExistence type="predicted"/>
<keyword evidence="2" id="KW-1185">Reference proteome</keyword>
<name>A0A3D9ZU94_9ACTN</name>
<dbReference type="AlphaFoldDB" id="A0A3D9ZU94"/>
<dbReference type="EMBL" id="QUMQ01000001">
    <property type="protein sequence ID" value="REG00959.1"/>
    <property type="molecule type" value="Genomic_DNA"/>
</dbReference>
<evidence type="ECO:0000313" key="2">
    <source>
        <dbReference type="Proteomes" id="UP000256913"/>
    </source>
</evidence>
<accession>A0A3D9ZU94</accession>
<evidence type="ECO:0000313" key="1">
    <source>
        <dbReference type="EMBL" id="REG00959.1"/>
    </source>
</evidence>
<gene>
    <name evidence="1" type="ORF">DFJ67_7030</name>
</gene>
<comment type="caution">
    <text evidence="1">The sequence shown here is derived from an EMBL/GenBank/DDBJ whole genome shotgun (WGS) entry which is preliminary data.</text>
</comment>
<reference evidence="1 2" key="1">
    <citation type="submission" date="2018-08" db="EMBL/GenBank/DDBJ databases">
        <title>Sequencing the genomes of 1000 actinobacteria strains.</title>
        <authorList>
            <person name="Klenk H.-P."/>
        </authorList>
    </citation>
    <scope>NUCLEOTIDE SEQUENCE [LARGE SCALE GENOMIC DNA]</scope>
    <source>
        <strain evidence="1 2">DSM 44099</strain>
    </source>
</reference>
<protein>
    <submittedName>
        <fullName evidence="1">Uncharacterized protein</fullName>
    </submittedName>
</protein>
<organism evidence="1 2">
    <name type="scientific">Asanoa ferruginea</name>
    <dbReference type="NCBI Taxonomy" id="53367"/>
    <lineage>
        <taxon>Bacteria</taxon>
        <taxon>Bacillati</taxon>
        <taxon>Actinomycetota</taxon>
        <taxon>Actinomycetes</taxon>
        <taxon>Micromonosporales</taxon>
        <taxon>Micromonosporaceae</taxon>
        <taxon>Asanoa</taxon>
    </lineage>
</organism>
<dbReference type="Proteomes" id="UP000256913">
    <property type="component" value="Unassembled WGS sequence"/>
</dbReference>